<proteinExistence type="predicted"/>
<dbReference type="Gene3D" id="3.60.10.10">
    <property type="entry name" value="Endonuclease/exonuclease/phosphatase"/>
    <property type="match status" value="1"/>
</dbReference>
<evidence type="ECO:0000313" key="1">
    <source>
        <dbReference type="EMBL" id="VDO14013.1"/>
    </source>
</evidence>
<protein>
    <submittedName>
        <fullName evidence="3">Endo/exonuclease/phosphatase domain-containing protein</fullName>
    </submittedName>
</protein>
<keyword evidence="2" id="KW-1185">Reference proteome</keyword>
<dbReference type="InterPro" id="IPR036691">
    <property type="entry name" value="Endo/exonu/phosph_ase_sf"/>
</dbReference>
<dbReference type="OrthoDB" id="407509at2759"/>
<evidence type="ECO:0000313" key="3">
    <source>
        <dbReference type="WBParaSite" id="HNAJ_0001278101-mRNA-1"/>
    </source>
</evidence>
<dbReference type="EMBL" id="UZAE01014626">
    <property type="protein sequence ID" value="VDO14013.1"/>
    <property type="molecule type" value="Genomic_DNA"/>
</dbReference>
<evidence type="ECO:0000313" key="2">
    <source>
        <dbReference type="Proteomes" id="UP000278807"/>
    </source>
</evidence>
<dbReference type="WBParaSite" id="HNAJ_0001278101-mRNA-1">
    <property type="protein sequence ID" value="HNAJ_0001278101-mRNA-1"/>
    <property type="gene ID" value="HNAJ_0001278101"/>
</dbReference>
<accession>A0A0R3TY34</accession>
<gene>
    <name evidence="1" type="ORF">HNAJ_LOCUS12757</name>
</gene>
<reference evidence="1 2" key="2">
    <citation type="submission" date="2018-11" db="EMBL/GenBank/DDBJ databases">
        <authorList>
            <consortium name="Pathogen Informatics"/>
        </authorList>
    </citation>
    <scope>NUCLEOTIDE SEQUENCE [LARGE SCALE GENOMIC DNA]</scope>
</reference>
<dbReference type="AlphaFoldDB" id="A0A0R3TY34"/>
<sequence>MVSKRLIVKLQPVRMEAGCEGESQRLQILQWNVGGMSPDKKIQIQKILQTYDVDIFKIMETNISDDKVKSLGKDGIKPQFLIRMGLKAKETMLMLFQKIWETSLVPNQWKLP</sequence>
<name>A0A0R3TY34_RODNA</name>
<reference evidence="3" key="1">
    <citation type="submission" date="2017-02" db="UniProtKB">
        <authorList>
            <consortium name="WormBaseParasite"/>
        </authorList>
    </citation>
    <scope>IDENTIFICATION</scope>
</reference>
<dbReference type="Proteomes" id="UP000278807">
    <property type="component" value="Unassembled WGS sequence"/>
</dbReference>
<organism evidence="3">
    <name type="scientific">Rodentolepis nana</name>
    <name type="common">Dwarf tapeworm</name>
    <name type="synonym">Hymenolepis nana</name>
    <dbReference type="NCBI Taxonomy" id="102285"/>
    <lineage>
        <taxon>Eukaryota</taxon>
        <taxon>Metazoa</taxon>
        <taxon>Spiralia</taxon>
        <taxon>Lophotrochozoa</taxon>
        <taxon>Platyhelminthes</taxon>
        <taxon>Cestoda</taxon>
        <taxon>Eucestoda</taxon>
        <taxon>Cyclophyllidea</taxon>
        <taxon>Hymenolepididae</taxon>
        <taxon>Rodentolepis</taxon>
    </lineage>
</organism>
<dbReference type="SUPFAM" id="SSF56219">
    <property type="entry name" value="DNase I-like"/>
    <property type="match status" value="1"/>
</dbReference>